<comment type="similarity">
    <text evidence="2 4">Belongs to the cytochrome P450 family.</text>
</comment>
<dbReference type="GO" id="GO:0004497">
    <property type="term" value="F:monooxygenase activity"/>
    <property type="evidence" value="ECO:0007669"/>
    <property type="project" value="UniProtKB-KW"/>
</dbReference>
<evidence type="ECO:0000256" key="5">
    <source>
        <dbReference type="SAM" id="Phobius"/>
    </source>
</evidence>
<accession>A0A812IDM3</accession>
<feature type="binding site" description="axial binding residue" evidence="3">
    <location>
        <position position="438"/>
    </location>
    <ligand>
        <name>heme</name>
        <dbReference type="ChEBI" id="CHEBI:30413"/>
    </ligand>
    <ligandPart>
        <name>Fe</name>
        <dbReference type="ChEBI" id="CHEBI:18248"/>
    </ligandPart>
</feature>
<keyword evidence="7" id="KW-1185">Reference proteome</keyword>
<sequence length="493" mass="55265">MAVAQALQTVTDRKGALAIGLAGAGASLLAIRLLLRSRVDRFREVPGSWFLGVLPELGPGGKLITQKLEEWSDAYGEEGVFEMNLAGSRTVVCCSWEQAQPILSRRPHKMPKNWRLQNVVDIIAGSFFSEGERWKRERRVLSPAFSRKNVESYVPAVEHVTQQLLRELGRDVSTKGEANFSELLPLYTADVICKTALGQELRMLETRSSDIVDDVKAFFHALQSRMYAPLPYWKIPGLARLFDHGAEVSRRFYSRSEQIMQNAKSGGRSIAEKLRDMDGDKFSHGELMDNLTVLFVAGTDTTSLALCWALYYLSQDLELQAAVADEVKSLPDEELSLAEAESLPLVQAVWLETLRCHGPGSFLDFQSTEEVTLAGRKVPAGTEFYVAIRNILKKDPEVKKKLGDDLHDFRPSRWLGPEGIVKHPPFDTLAFGYGPRICLGMRLAEYEGLLVIAKVVQKFVLEKWDKPPLEETTSFVSNEPTTPVSIKIRPRTW</sequence>
<dbReference type="PRINTS" id="PR00463">
    <property type="entry name" value="EP450I"/>
</dbReference>
<dbReference type="GO" id="GO:0005506">
    <property type="term" value="F:iron ion binding"/>
    <property type="evidence" value="ECO:0007669"/>
    <property type="project" value="InterPro"/>
</dbReference>
<keyword evidence="4" id="KW-0503">Monooxygenase</keyword>
<dbReference type="Pfam" id="PF00067">
    <property type="entry name" value="p450"/>
    <property type="match status" value="1"/>
</dbReference>
<feature type="transmembrane region" description="Helical" evidence="5">
    <location>
        <begin position="15"/>
        <end position="35"/>
    </location>
</feature>
<keyword evidence="5" id="KW-0472">Membrane</keyword>
<keyword evidence="3 4" id="KW-0408">Iron</keyword>
<dbReference type="Proteomes" id="UP000604046">
    <property type="component" value="Unassembled WGS sequence"/>
</dbReference>
<dbReference type="PANTHER" id="PTHR24305:SF166">
    <property type="entry name" value="CYTOCHROME P450 12A4, MITOCHONDRIAL-RELATED"/>
    <property type="match status" value="1"/>
</dbReference>
<proteinExistence type="inferred from homology"/>
<dbReference type="PROSITE" id="PS00086">
    <property type="entry name" value="CYTOCHROME_P450"/>
    <property type="match status" value="1"/>
</dbReference>
<dbReference type="PANTHER" id="PTHR24305">
    <property type="entry name" value="CYTOCHROME P450"/>
    <property type="match status" value="1"/>
</dbReference>
<dbReference type="EMBL" id="CAJNDS010000231">
    <property type="protein sequence ID" value="CAE7031413.1"/>
    <property type="molecule type" value="Genomic_DNA"/>
</dbReference>
<reference evidence="6" key="1">
    <citation type="submission" date="2021-02" db="EMBL/GenBank/DDBJ databases">
        <authorList>
            <person name="Dougan E. K."/>
            <person name="Rhodes N."/>
            <person name="Thang M."/>
            <person name="Chan C."/>
        </authorList>
    </citation>
    <scope>NUCLEOTIDE SEQUENCE</scope>
</reference>
<evidence type="ECO:0000313" key="7">
    <source>
        <dbReference type="Proteomes" id="UP000604046"/>
    </source>
</evidence>
<dbReference type="InterPro" id="IPR017972">
    <property type="entry name" value="Cyt_P450_CS"/>
</dbReference>
<dbReference type="PRINTS" id="PR00385">
    <property type="entry name" value="P450"/>
</dbReference>
<dbReference type="AlphaFoldDB" id="A0A812IDM3"/>
<keyword evidence="5" id="KW-1133">Transmembrane helix</keyword>
<keyword evidence="3 4" id="KW-0349">Heme</keyword>
<dbReference type="InterPro" id="IPR036396">
    <property type="entry name" value="Cyt_P450_sf"/>
</dbReference>
<dbReference type="InterPro" id="IPR001128">
    <property type="entry name" value="Cyt_P450"/>
</dbReference>
<dbReference type="GO" id="GO:0020037">
    <property type="term" value="F:heme binding"/>
    <property type="evidence" value="ECO:0007669"/>
    <property type="project" value="InterPro"/>
</dbReference>
<keyword evidence="4" id="KW-0560">Oxidoreductase</keyword>
<dbReference type="SUPFAM" id="SSF48264">
    <property type="entry name" value="Cytochrome P450"/>
    <property type="match status" value="1"/>
</dbReference>
<protein>
    <submittedName>
        <fullName evidence="6">Cyp-13A8 protein</fullName>
    </submittedName>
</protein>
<evidence type="ECO:0000313" key="6">
    <source>
        <dbReference type="EMBL" id="CAE7031413.1"/>
    </source>
</evidence>
<evidence type="ECO:0000256" key="4">
    <source>
        <dbReference type="RuleBase" id="RU000461"/>
    </source>
</evidence>
<dbReference type="OrthoDB" id="417790at2759"/>
<dbReference type="GO" id="GO:0016705">
    <property type="term" value="F:oxidoreductase activity, acting on paired donors, with incorporation or reduction of molecular oxygen"/>
    <property type="evidence" value="ECO:0007669"/>
    <property type="project" value="InterPro"/>
</dbReference>
<dbReference type="InterPro" id="IPR050121">
    <property type="entry name" value="Cytochrome_P450_monoxygenase"/>
</dbReference>
<keyword evidence="5" id="KW-0812">Transmembrane</keyword>
<evidence type="ECO:0000256" key="3">
    <source>
        <dbReference type="PIRSR" id="PIRSR602401-1"/>
    </source>
</evidence>
<evidence type="ECO:0000256" key="2">
    <source>
        <dbReference type="ARBA" id="ARBA00010617"/>
    </source>
</evidence>
<dbReference type="InterPro" id="IPR002401">
    <property type="entry name" value="Cyt_P450_E_grp-I"/>
</dbReference>
<evidence type="ECO:0000256" key="1">
    <source>
        <dbReference type="ARBA" id="ARBA00001971"/>
    </source>
</evidence>
<comment type="cofactor">
    <cofactor evidence="1 3">
        <name>heme</name>
        <dbReference type="ChEBI" id="CHEBI:30413"/>
    </cofactor>
</comment>
<name>A0A812IDM3_9DINO</name>
<keyword evidence="3 4" id="KW-0479">Metal-binding</keyword>
<organism evidence="6 7">
    <name type="scientific">Symbiodinium natans</name>
    <dbReference type="NCBI Taxonomy" id="878477"/>
    <lineage>
        <taxon>Eukaryota</taxon>
        <taxon>Sar</taxon>
        <taxon>Alveolata</taxon>
        <taxon>Dinophyceae</taxon>
        <taxon>Suessiales</taxon>
        <taxon>Symbiodiniaceae</taxon>
        <taxon>Symbiodinium</taxon>
    </lineage>
</organism>
<comment type="caution">
    <text evidence="6">The sequence shown here is derived from an EMBL/GenBank/DDBJ whole genome shotgun (WGS) entry which is preliminary data.</text>
</comment>
<dbReference type="Gene3D" id="1.10.630.10">
    <property type="entry name" value="Cytochrome P450"/>
    <property type="match status" value="1"/>
</dbReference>
<gene>
    <name evidence="6" type="primary">cyp-13A8</name>
    <name evidence="6" type="ORF">SNAT2548_LOCUS3783</name>
</gene>